<evidence type="ECO:0000256" key="2">
    <source>
        <dbReference type="ARBA" id="ARBA00022980"/>
    </source>
</evidence>
<evidence type="ECO:0000256" key="3">
    <source>
        <dbReference type="ARBA" id="ARBA00023274"/>
    </source>
</evidence>
<evidence type="ECO:0000256" key="4">
    <source>
        <dbReference type="ARBA" id="ARBA00040565"/>
    </source>
</evidence>
<comment type="similarity">
    <text evidence="1">Belongs to the universal ribosomal protein uL4 family.</text>
</comment>
<dbReference type="InterPro" id="IPR023574">
    <property type="entry name" value="Ribosomal_uL4_dom_sf"/>
</dbReference>
<reference evidence="6 7" key="1">
    <citation type="journal article" date="2012" name="Eukaryot. Cell">
        <title>Genome sequence of the fungus Glarea lozoyensis: the first genome sequence of a species from the Helotiaceae family.</title>
        <authorList>
            <person name="Youssar L."/>
            <person name="Gruening B.A."/>
            <person name="Erxleben A."/>
            <person name="Guenther S."/>
            <person name="Huettel W."/>
        </authorList>
    </citation>
    <scope>NUCLEOTIDE SEQUENCE [LARGE SCALE GENOMIC DNA]</scope>
    <source>
        <strain evidence="7">ATCC 74030 / MF5533</strain>
    </source>
</reference>
<dbReference type="PANTHER" id="PTHR10746:SF6">
    <property type="entry name" value="LARGE RIBOSOMAL SUBUNIT PROTEIN UL4M"/>
    <property type="match status" value="1"/>
</dbReference>
<dbReference type="SUPFAM" id="SSF52166">
    <property type="entry name" value="Ribosomal protein L4"/>
    <property type="match status" value="1"/>
</dbReference>
<sequence length="300" mass="33875">MAAKGLQGFSRGLGSIRAYAGSRDPLTQCLAPVLSRSMATEVQMPSNASPYNFHALTSVVTENEFTPPKVLTTIHNFPTMEPVRLHEYSSKYLYLPIRKDLLHRAVIFEGDAARQGTAHAKTRFEVRGSHRKIRPQKGTGKARLGTAQSPMLRGGGKSFGPRHRDFATDLPRKMYDLAWRTALSYRYKKGELLICEDGMKVDYPERLNPDHGHMLYMKDIFKANKWGSKHGRSMVITNEYIEELFKAMETLGSEGIMKIGAEVDVKDLLSTKRLIIEQSALEQLLREHQSDLIPKVRAMV</sequence>
<dbReference type="InterPro" id="IPR013005">
    <property type="entry name" value="Ribosomal_uL4-like"/>
</dbReference>
<evidence type="ECO:0000313" key="6">
    <source>
        <dbReference type="EMBL" id="EHL00476.1"/>
    </source>
</evidence>
<dbReference type="NCBIfam" id="TIGR03953">
    <property type="entry name" value="rplD_bact"/>
    <property type="match status" value="1"/>
</dbReference>
<evidence type="ECO:0000313" key="7">
    <source>
        <dbReference type="Proteomes" id="UP000005446"/>
    </source>
</evidence>
<dbReference type="HOGENOM" id="CLU_041575_4_0_1"/>
<dbReference type="Proteomes" id="UP000005446">
    <property type="component" value="Unassembled WGS sequence"/>
</dbReference>
<proteinExistence type="inferred from homology"/>
<dbReference type="Pfam" id="PF00573">
    <property type="entry name" value="Ribosomal_L4"/>
    <property type="match status" value="1"/>
</dbReference>
<dbReference type="InParanoid" id="H0ELT9"/>
<evidence type="ECO:0000256" key="5">
    <source>
        <dbReference type="SAM" id="MobiDB-lite"/>
    </source>
</evidence>
<protein>
    <recommendedName>
        <fullName evidence="4">Large ribosomal subunit protein uL4m</fullName>
    </recommendedName>
</protein>
<dbReference type="FunCoup" id="H0ELT9">
    <property type="interactions" value="185"/>
</dbReference>
<feature type="region of interest" description="Disordered" evidence="5">
    <location>
        <begin position="126"/>
        <end position="158"/>
    </location>
</feature>
<dbReference type="OrthoDB" id="275876at2759"/>
<dbReference type="InterPro" id="IPR002136">
    <property type="entry name" value="Ribosomal_uL4"/>
</dbReference>
<dbReference type="EMBL" id="AGUE01000080">
    <property type="protein sequence ID" value="EHL00476.1"/>
    <property type="molecule type" value="Genomic_DNA"/>
</dbReference>
<gene>
    <name evidence="6" type="ORF">M7I_3560</name>
</gene>
<dbReference type="GO" id="GO:1990904">
    <property type="term" value="C:ribonucleoprotein complex"/>
    <property type="evidence" value="ECO:0007669"/>
    <property type="project" value="UniProtKB-KW"/>
</dbReference>
<name>H0ELT9_GLAL7</name>
<keyword evidence="7" id="KW-1185">Reference proteome</keyword>
<dbReference type="Gene3D" id="3.40.1370.10">
    <property type="match status" value="1"/>
</dbReference>
<keyword evidence="3" id="KW-0687">Ribonucleoprotein</keyword>
<dbReference type="GO" id="GO:0003735">
    <property type="term" value="F:structural constituent of ribosome"/>
    <property type="evidence" value="ECO:0007669"/>
    <property type="project" value="InterPro"/>
</dbReference>
<comment type="caution">
    <text evidence="6">The sequence shown here is derived from an EMBL/GenBank/DDBJ whole genome shotgun (WGS) entry which is preliminary data.</text>
</comment>
<keyword evidence="2 6" id="KW-0689">Ribosomal protein</keyword>
<organism evidence="6 7">
    <name type="scientific">Glarea lozoyensis (strain ATCC 74030 / MF5533)</name>
    <dbReference type="NCBI Taxonomy" id="1104152"/>
    <lineage>
        <taxon>Eukaryota</taxon>
        <taxon>Fungi</taxon>
        <taxon>Dikarya</taxon>
        <taxon>Ascomycota</taxon>
        <taxon>Pezizomycotina</taxon>
        <taxon>Leotiomycetes</taxon>
        <taxon>Helotiales</taxon>
        <taxon>Helotiaceae</taxon>
        <taxon>Glarea</taxon>
    </lineage>
</organism>
<dbReference type="GO" id="GO:0006412">
    <property type="term" value="P:translation"/>
    <property type="evidence" value="ECO:0007669"/>
    <property type="project" value="InterPro"/>
</dbReference>
<evidence type="ECO:0000256" key="1">
    <source>
        <dbReference type="ARBA" id="ARBA00010528"/>
    </source>
</evidence>
<dbReference type="GO" id="GO:0005840">
    <property type="term" value="C:ribosome"/>
    <property type="evidence" value="ECO:0007669"/>
    <property type="project" value="UniProtKB-KW"/>
</dbReference>
<accession>H0ELT9</accession>
<dbReference type="PANTHER" id="PTHR10746">
    <property type="entry name" value="50S RIBOSOMAL PROTEIN L4"/>
    <property type="match status" value="1"/>
</dbReference>
<dbReference type="AlphaFoldDB" id="H0ELT9"/>